<dbReference type="AlphaFoldDB" id="A0A4Z1P7H8"/>
<protein>
    <submittedName>
        <fullName evidence="3">Ribosome biogenesis protein Ssf2</fullName>
    </submittedName>
</protein>
<gene>
    <name evidence="3" type="ORF">E6O75_ATG04292</name>
</gene>
<feature type="region of interest" description="Disordered" evidence="1">
    <location>
        <begin position="362"/>
        <end position="456"/>
    </location>
</feature>
<feature type="region of interest" description="Disordered" evidence="1">
    <location>
        <begin position="1"/>
        <end position="30"/>
    </location>
</feature>
<dbReference type="GO" id="GO:0019843">
    <property type="term" value="F:rRNA binding"/>
    <property type="evidence" value="ECO:0007669"/>
    <property type="project" value="InterPro"/>
</dbReference>
<dbReference type="SMART" id="SM00879">
    <property type="entry name" value="Brix"/>
    <property type="match status" value="1"/>
</dbReference>
<dbReference type="STRING" id="86259.A0A4Z1P7H8"/>
<comment type="caution">
    <text evidence="3">The sequence shown here is derived from an EMBL/GenBank/DDBJ whole genome shotgun (WGS) entry which is preliminary data.</text>
</comment>
<dbReference type="InterPro" id="IPR007109">
    <property type="entry name" value="Brix"/>
</dbReference>
<feature type="domain" description="Brix" evidence="2">
    <location>
        <begin position="33"/>
        <end position="351"/>
    </location>
</feature>
<dbReference type="InterPro" id="IPR045112">
    <property type="entry name" value="PPAN-like"/>
</dbReference>
<dbReference type="GO" id="GO:0030687">
    <property type="term" value="C:preribosome, large subunit precursor"/>
    <property type="evidence" value="ECO:0007669"/>
    <property type="project" value="TreeGrafter"/>
</dbReference>
<reference evidence="3 4" key="1">
    <citation type="submission" date="2019-04" db="EMBL/GenBank/DDBJ databases">
        <title>High contiguity whole genome sequence and gene annotation resource for two Venturia nashicola isolates.</title>
        <authorList>
            <person name="Prokchorchik M."/>
            <person name="Won K."/>
            <person name="Lee Y."/>
            <person name="Choi E.D."/>
            <person name="Segonzac C."/>
            <person name="Sohn K.H."/>
        </authorList>
    </citation>
    <scope>NUCLEOTIDE SEQUENCE [LARGE SCALE GENOMIC DNA]</scope>
    <source>
        <strain evidence="3 4">PRI2</strain>
    </source>
</reference>
<proteinExistence type="predicted"/>
<organism evidence="3 4">
    <name type="scientific">Venturia nashicola</name>
    <dbReference type="NCBI Taxonomy" id="86259"/>
    <lineage>
        <taxon>Eukaryota</taxon>
        <taxon>Fungi</taxon>
        <taxon>Dikarya</taxon>
        <taxon>Ascomycota</taxon>
        <taxon>Pezizomycotina</taxon>
        <taxon>Dothideomycetes</taxon>
        <taxon>Pleosporomycetidae</taxon>
        <taxon>Venturiales</taxon>
        <taxon>Venturiaceae</taxon>
        <taxon>Venturia</taxon>
    </lineage>
</organism>
<evidence type="ECO:0000313" key="4">
    <source>
        <dbReference type="Proteomes" id="UP000298493"/>
    </source>
</evidence>
<feature type="compositionally biased region" description="Basic residues" evidence="1">
    <location>
        <begin position="1"/>
        <end position="11"/>
    </location>
</feature>
<evidence type="ECO:0000256" key="1">
    <source>
        <dbReference type="SAM" id="MobiDB-lite"/>
    </source>
</evidence>
<evidence type="ECO:0000313" key="3">
    <source>
        <dbReference type="EMBL" id="TID25087.1"/>
    </source>
</evidence>
<feature type="compositionally biased region" description="Basic and acidic residues" evidence="1">
    <location>
        <begin position="306"/>
        <end position="330"/>
    </location>
</feature>
<keyword evidence="4" id="KW-1185">Reference proteome</keyword>
<dbReference type="PROSITE" id="PS50833">
    <property type="entry name" value="BRIX"/>
    <property type="match status" value="1"/>
</dbReference>
<name>A0A4Z1P7H8_9PEZI</name>
<dbReference type="GO" id="GO:0006364">
    <property type="term" value="P:rRNA processing"/>
    <property type="evidence" value="ECO:0007669"/>
    <property type="project" value="InterPro"/>
</dbReference>
<feature type="compositionally biased region" description="Acidic residues" evidence="1">
    <location>
        <begin position="404"/>
        <end position="456"/>
    </location>
</feature>
<dbReference type="EMBL" id="SNSC02000004">
    <property type="protein sequence ID" value="TID25087.1"/>
    <property type="molecule type" value="Genomic_DNA"/>
</dbReference>
<dbReference type="Pfam" id="PF04427">
    <property type="entry name" value="Brix"/>
    <property type="match status" value="1"/>
</dbReference>
<dbReference type="Proteomes" id="UP000298493">
    <property type="component" value="Unassembled WGS sequence"/>
</dbReference>
<sequence length="456" mass="51144">MARRRVKKRTHVGASNGANPAAKGKPMEKTPKSMVIRIGAGEIGPSVSQLVKDLRLVMEPGTASRLKERKSNKLRDYTTMCGPLGVTHLLLFSRSDSGNTNMRLAITPRGPTLHFRVENYSLCKDIMKAQRRPKNAKQLYMNAPLLVMNNFSTQPKPDDKNPPPVPKHLESLVTTMFQSLIPPLNPQATPLGSVKRVLLLNREPPTDPANNAYTVTLRHYTISSKVTGIPKPLKRLNQAEGGEKKERRGRSLPNLGKLEDVSQFLLDGDADMGNYTSASESEADTDAEVEVLSNTTRKVLNRSKHQKEMAKAAKDEKSGSRPSVEKRAVKLTELGPRMRLRLIKVEEGLCGGKIMWHDHVQKSAAEQKELEKKWEERRKEKEERRRIQKENVERKKKERGAGKDEEEEDEDDDGVDGVDGENGGDYDIDDDEYWDSDVSAEEDGVEDEDEEMEDGG</sequence>
<dbReference type="GO" id="GO:0000027">
    <property type="term" value="P:ribosomal large subunit assembly"/>
    <property type="evidence" value="ECO:0007669"/>
    <property type="project" value="TreeGrafter"/>
</dbReference>
<feature type="region of interest" description="Disordered" evidence="1">
    <location>
        <begin position="301"/>
        <end position="330"/>
    </location>
</feature>
<accession>A0A4Z1P7H8</accession>
<dbReference type="PANTHER" id="PTHR12661">
    <property type="entry name" value="PETER PAN-RELATED"/>
    <property type="match status" value="1"/>
</dbReference>
<evidence type="ECO:0000259" key="2">
    <source>
        <dbReference type="PROSITE" id="PS50833"/>
    </source>
</evidence>
<dbReference type="PANTHER" id="PTHR12661:SF5">
    <property type="entry name" value="SUPPRESSOR OF SWI4 1 HOMOLOG"/>
    <property type="match status" value="1"/>
</dbReference>
<feature type="compositionally biased region" description="Basic and acidic residues" evidence="1">
    <location>
        <begin position="362"/>
        <end position="403"/>
    </location>
</feature>